<accession>A0AAE0XZF7</accession>
<dbReference type="Pfam" id="PF00651">
    <property type="entry name" value="BTB"/>
    <property type="match status" value="1"/>
</dbReference>
<dbReference type="PIRSF" id="PIRSF037037">
    <property type="entry name" value="Kelch-like_protein_gigaxonin"/>
    <property type="match status" value="1"/>
</dbReference>
<comment type="caution">
    <text evidence="5">The sequence shown here is derived from an EMBL/GenBank/DDBJ whole genome shotgun (WGS) entry which is preliminary data.</text>
</comment>
<dbReference type="SMART" id="SM00875">
    <property type="entry name" value="BACK"/>
    <property type="match status" value="1"/>
</dbReference>
<keyword evidence="2" id="KW-0677">Repeat</keyword>
<name>A0AAE0XZF7_9GAST</name>
<proteinExistence type="predicted"/>
<evidence type="ECO:0000256" key="3">
    <source>
        <dbReference type="SAM" id="MobiDB-lite"/>
    </source>
</evidence>
<dbReference type="Gene3D" id="2.120.10.80">
    <property type="entry name" value="Kelch-type beta propeller"/>
    <property type="match status" value="1"/>
</dbReference>
<evidence type="ECO:0000256" key="1">
    <source>
        <dbReference type="ARBA" id="ARBA00022441"/>
    </source>
</evidence>
<dbReference type="Gene3D" id="3.30.710.10">
    <property type="entry name" value="Potassium Channel Kv1.1, Chain A"/>
    <property type="match status" value="1"/>
</dbReference>
<dbReference type="PANTHER" id="PTHR24412:SF441">
    <property type="entry name" value="KELCH-LIKE PROTEIN 28"/>
    <property type="match status" value="1"/>
</dbReference>
<dbReference type="AlphaFoldDB" id="A0AAE0XZF7"/>
<dbReference type="SMART" id="SM00612">
    <property type="entry name" value="Kelch"/>
    <property type="match status" value="4"/>
</dbReference>
<dbReference type="InterPro" id="IPR015915">
    <property type="entry name" value="Kelch-typ_b-propeller"/>
</dbReference>
<dbReference type="InterPro" id="IPR011705">
    <property type="entry name" value="BACK"/>
</dbReference>
<dbReference type="EMBL" id="JAWDGP010007240">
    <property type="protein sequence ID" value="KAK3727420.1"/>
    <property type="molecule type" value="Genomic_DNA"/>
</dbReference>
<reference evidence="5" key="1">
    <citation type="journal article" date="2023" name="G3 (Bethesda)">
        <title>A reference genome for the long-term kleptoplast-retaining sea slug Elysia crispata morphotype clarki.</title>
        <authorList>
            <person name="Eastman K.E."/>
            <person name="Pendleton A.L."/>
            <person name="Shaikh M.A."/>
            <person name="Suttiyut T."/>
            <person name="Ogas R."/>
            <person name="Tomko P."/>
            <person name="Gavelis G."/>
            <person name="Widhalm J.R."/>
            <person name="Wisecaver J.H."/>
        </authorList>
    </citation>
    <scope>NUCLEOTIDE SEQUENCE</scope>
    <source>
        <strain evidence="5">ECLA1</strain>
    </source>
</reference>
<dbReference type="InterPro" id="IPR011333">
    <property type="entry name" value="SKP1/BTB/POZ_sf"/>
</dbReference>
<gene>
    <name evidence="5" type="ORF">RRG08_058837</name>
</gene>
<dbReference type="Gene3D" id="1.25.40.420">
    <property type="match status" value="1"/>
</dbReference>
<sequence>MNESITSPISEESAQGEDLFKDEARATSLLAGFSHLYKNQQFVDVTLCVDQSEFPCHKSVLAASSPYFMAMFSTNLAEGGLNSITLKDMEAATLELVLDYVYTGQVRLTEDSVPNLLSAANLFQLIPLREGCAEFMMNHVTVANCIGVFFFAKAHHCNILALKAKEIINNKFPQLCKQPEFLGLPVDKLVEIVSDDDLNVTMEESVYEACMAWLEEDVDGRKGSLVELMNCVRFANISSYYFCDKIDTNPLLRENAELLALMDTIRCYHMLKNRQQEMDVKLMPRRGMAYERGVMIIANPYTEDMLKKYNSMELLLPRTGEVIHICKLPQSLYTPGVTSTGDNQIYLAGGAIRKINYRGSITTEGVSNCLYVFDQTEAVWQCRAKMHMSRSQFSLVIVDGFLYAVGGQDGVEILSSVERFDPPTNTWTLVRPLPRPLRFMTAVSYRGSLYVFGGETRSDVSSAALRYDPLEDSWEELPSMKTPRVLAGSVVFKDKIYIVGGNSALSDKWRKEYLPEHCVTSVEIFDPSDNTWSHGPSLSNALCGAGVVKYGDTILVVGGEDDRSWMAGICWLRQGSKSTGPAGDGSPRDGDGESDSWAWSEGQELPTVMSTFGCVVANVPREVLKQP</sequence>
<dbReference type="SMART" id="SM00225">
    <property type="entry name" value="BTB"/>
    <property type="match status" value="1"/>
</dbReference>
<dbReference type="Pfam" id="PF24681">
    <property type="entry name" value="Kelch_KLHDC2_KLHL20_DRC7"/>
    <property type="match status" value="1"/>
</dbReference>
<dbReference type="Pfam" id="PF07707">
    <property type="entry name" value="BACK"/>
    <property type="match status" value="1"/>
</dbReference>
<evidence type="ECO:0000313" key="5">
    <source>
        <dbReference type="EMBL" id="KAK3727420.1"/>
    </source>
</evidence>
<evidence type="ECO:0000256" key="2">
    <source>
        <dbReference type="ARBA" id="ARBA00022737"/>
    </source>
</evidence>
<keyword evidence="1" id="KW-0880">Kelch repeat</keyword>
<evidence type="ECO:0000259" key="4">
    <source>
        <dbReference type="PROSITE" id="PS50097"/>
    </source>
</evidence>
<dbReference type="SUPFAM" id="SSF117281">
    <property type="entry name" value="Kelch motif"/>
    <property type="match status" value="1"/>
</dbReference>
<protein>
    <recommendedName>
        <fullName evidence="4">BTB domain-containing protein</fullName>
    </recommendedName>
</protein>
<dbReference type="PRINTS" id="PR00501">
    <property type="entry name" value="KELCHREPEAT"/>
</dbReference>
<feature type="region of interest" description="Disordered" evidence="3">
    <location>
        <begin position="577"/>
        <end position="600"/>
    </location>
</feature>
<dbReference type="PANTHER" id="PTHR24412">
    <property type="entry name" value="KELCH PROTEIN"/>
    <property type="match status" value="1"/>
</dbReference>
<dbReference type="PROSITE" id="PS50097">
    <property type="entry name" value="BTB"/>
    <property type="match status" value="1"/>
</dbReference>
<dbReference type="InterPro" id="IPR000210">
    <property type="entry name" value="BTB/POZ_dom"/>
</dbReference>
<keyword evidence="6" id="KW-1185">Reference proteome</keyword>
<dbReference type="InterPro" id="IPR017096">
    <property type="entry name" value="BTB-kelch_protein"/>
</dbReference>
<organism evidence="5 6">
    <name type="scientific">Elysia crispata</name>
    <name type="common">lettuce slug</name>
    <dbReference type="NCBI Taxonomy" id="231223"/>
    <lineage>
        <taxon>Eukaryota</taxon>
        <taxon>Metazoa</taxon>
        <taxon>Spiralia</taxon>
        <taxon>Lophotrochozoa</taxon>
        <taxon>Mollusca</taxon>
        <taxon>Gastropoda</taxon>
        <taxon>Heterobranchia</taxon>
        <taxon>Euthyneura</taxon>
        <taxon>Panpulmonata</taxon>
        <taxon>Sacoglossa</taxon>
        <taxon>Placobranchoidea</taxon>
        <taxon>Plakobranchidae</taxon>
        <taxon>Elysia</taxon>
    </lineage>
</organism>
<dbReference type="SUPFAM" id="SSF54695">
    <property type="entry name" value="POZ domain"/>
    <property type="match status" value="1"/>
</dbReference>
<evidence type="ECO:0000313" key="6">
    <source>
        <dbReference type="Proteomes" id="UP001283361"/>
    </source>
</evidence>
<dbReference type="FunFam" id="1.25.40.420:FF:000001">
    <property type="entry name" value="Kelch-like family member 12"/>
    <property type="match status" value="1"/>
</dbReference>
<feature type="domain" description="BTB" evidence="4">
    <location>
        <begin position="43"/>
        <end position="110"/>
    </location>
</feature>
<dbReference type="InterPro" id="IPR006652">
    <property type="entry name" value="Kelch_1"/>
</dbReference>
<dbReference type="Proteomes" id="UP001283361">
    <property type="component" value="Unassembled WGS sequence"/>
</dbReference>